<dbReference type="GO" id="GO:0010436">
    <property type="term" value="F:carotenoid dioxygenase activity"/>
    <property type="evidence" value="ECO:0007669"/>
    <property type="project" value="TreeGrafter"/>
</dbReference>
<evidence type="ECO:0000313" key="8">
    <source>
        <dbReference type="Proteomes" id="UP001652600"/>
    </source>
</evidence>
<dbReference type="AlphaFoldDB" id="A0A1S3BBP5"/>
<feature type="binding site" evidence="6">
    <location>
        <position position="287"/>
    </location>
    <ligand>
        <name>Fe cation</name>
        <dbReference type="ChEBI" id="CHEBI:24875"/>
        <note>catalytic</note>
    </ligand>
</feature>
<keyword evidence="5 6" id="KW-0408">Iron</keyword>
<evidence type="ECO:0000256" key="2">
    <source>
        <dbReference type="ARBA" id="ARBA00022723"/>
    </source>
</evidence>
<organism evidence="8 9">
    <name type="scientific">Cucumis melo</name>
    <name type="common">Muskmelon</name>
    <dbReference type="NCBI Taxonomy" id="3656"/>
    <lineage>
        <taxon>Eukaryota</taxon>
        <taxon>Viridiplantae</taxon>
        <taxon>Streptophyta</taxon>
        <taxon>Embryophyta</taxon>
        <taxon>Tracheophyta</taxon>
        <taxon>Spermatophyta</taxon>
        <taxon>Magnoliopsida</taxon>
        <taxon>eudicotyledons</taxon>
        <taxon>Gunneridae</taxon>
        <taxon>Pentapetalae</taxon>
        <taxon>rosids</taxon>
        <taxon>fabids</taxon>
        <taxon>Cucurbitales</taxon>
        <taxon>Cucurbitaceae</taxon>
        <taxon>Benincaseae</taxon>
        <taxon>Cucumis</taxon>
    </lineage>
</organism>
<dbReference type="GO" id="GO:0046872">
    <property type="term" value="F:metal ion binding"/>
    <property type="evidence" value="ECO:0007669"/>
    <property type="project" value="UniProtKB-KW"/>
</dbReference>
<accession>A0A1S3BBP5</accession>
<feature type="binding site" evidence="6">
    <location>
        <position position="354"/>
    </location>
    <ligand>
        <name>Fe cation</name>
        <dbReference type="ChEBI" id="CHEBI:24875"/>
        <note>catalytic</note>
    </ligand>
</feature>
<keyword evidence="4" id="KW-0560">Oxidoreductase</keyword>
<protein>
    <submittedName>
        <fullName evidence="9">Carotenoid cleavage dioxygenase 8 homolog B, chloroplastic isoform X1</fullName>
    </submittedName>
</protein>
<dbReference type="Pfam" id="PF03055">
    <property type="entry name" value="RPE65"/>
    <property type="match status" value="1"/>
</dbReference>
<evidence type="ECO:0000256" key="3">
    <source>
        <dbReference type="ARBA" id="ARBA00022964"/>
    </source>
</evidence>
<comment type="cofactor">
    <cofactor evidence="6">
        <name>Fe(2+)</name>
        <dbReference type="ChEBI" id="CHEBI:29033"/>
    </cofactor>
    <text evidence="6">Binds 1 Fe(2+) ion per subunit.</text>
</comment>
<name>A0A1S3BBP5_CUCME</name>
<feature type="binding site" evidence="6">
    <location>
        <position position="237"/>
    </location>
    <ligand>
        <name>Fe cation</name>
        <dbReference type="ChEBI" id="CHEBI:24875"/>
        <note>catalytic</note>
    </ligand>
</feature>
<dbReference type="eggNOG" id="KOG1285">
    <property type="taxonomic scope" value="Eukaryota"/>
</dbReference>
<dbReference type="RefSeq" id="XP_008445014.1">
    <property type="nucleotide sequence ID" value="XM_008446792.2"/>
</dbReference>
<reference evidence="9" key="2">
    <citation type="submission" date="2025-04" db="UniProtKB">
        <authorList>
            <consortium name="RefSeq"/>
        </authorList>
    </citation>
    <scope>IDENTIFICATION</scope>
</reference>
<dbReference type="SMR" id="A0A1S3BBP5"/>
<feature type="binding site" evidence="6">
    <location>
        <position position="543"/>
    </location>
    <ligand>
        <name>Fe cation</name>
        <dbReference type="ChEBI" id="CHEBI:24875"/>
        <note>catalytic</note>
    </ligand>
</feature>
<dbReference type="EnsemblPlants" id="MELO3C011142.2.1">
    <property type="protein sequence ID" value="MELO3C011142.2.1"/>
    <property type="gene ID" value="MELO3C011142.2"/>
</dbReference>
<evidence type="ECO:0000256" key="6">
    <source>
        <dbReference type="PIRSR" id="PIRSR604294-1"/>
    </source>
</evidence>
<dbReference type="GO" id="GO:0009507">
    <property type="term" value="C:chloroplast"/>
    <property type="evidence" value="ECO:0007669"/>
    <property type="project" value="TreeGrafter"/>
</dbReference>
<dbReference type="PANTHER" id="PTHR10543">
    <property type="entry name" value="BETA-CAROTENE DIOXYGENASE"/>
    <property type="match status" value="1"/>
</dbReference>
<evidence type="ECO:0000313" key="9">
    <source>
        <dbReference type="RefSeq" id="XP_008445014.1"/>
    </source>
</evidence>
<dbReference type="PANTHER" id="PTHR10543:SF24">
    <property type="entry name" value="CAROTENOID ISOMEROOXYGENASE"/>
    <property type="match status" value="1"/>
</dbReference>
<evidence type="ECO:0000313" key="7">
    <source>
        <dbReference type="EnsemblPlants" id="MELO3C011142.2.1"/>
    </source>
</evidence>
<keyword evidence="8" id="KW-1185">Reference proteome</keyword>
<dbReference type="GeneID" id="103488182"/>
<proteinExistence type="inferred from homology"/>
<sequence length="550" mass="61144">MMASMAIGSCIISPFNFKTKHPLLPIQQPSSKPTLSNFTIRSIASPVRPPSPVVVPLPEIDTFDAPNHVAWTSIRQDRWEGELSVQGHLPSWLSGTYLRNGPGLWNIGDYDFRHLFDGYAMIVKLHFDNGRLIAGHRQIESNAYKAAMKNQKICYREFSEVPKADNFLAYVGELANLFSGASLTDNANTGVVKLGDGRVVCLTETQKGSIMIDPDTLETVGKFEYSDSLGGLIHSAHPIVTDSEFLTLLPDLLNPGYLVVRMEPSSNERKVIGRVNCKGGPAPGWVHSFPVTENYVVVPEMPLRYCAQNLLKAEPTPLYKFEWRPESKAFMHVMCKASGNIVASVEVPLFITFHFINAYEERDEKGRITAVIADCCEHNANPVILDRLRLHNLRDSLKYPLPDARVGRFRIPLDGSGYGELEAALDPDEHGRGMDMCSFNPAYLGKKYRYAYACGAERPCNFPNTLTKIDLVKKMAKNWYEEGTVPSEPFFVARPGATEEDDGVVISMVSGKNGEGYALLLDGSTFEEIARAKFPYGLPYGLHGCWVPKN</sequence>
<reference evidence="7" key="1">
    <citation type="submission" date="2023-03" db="UniProtKB">
        <authorList>
            <consortium name="EnsemblPlants"/>
        </authorList>
    </citation>
    <scope>IDENTIFICATION</scope>
</reference>
<gene>
    <name evidence="9" type="primary">CCD8</name>
    <name evidence="7" type="synonym">103488182</name>
</gene>
<evidence type="ECO:0000256" key="1">
    <source>
        <dbReference type="ARBA" id="ARBA00006787"/>
    </source>
</evidence>
<dbReference type="Proteomes" id="UP001652600">
    <property type="component" value="Chromosome 3"/>
</dbReference>
<keyword evidence="3 9" id="KW-0223">Dioxygenase</keyword>
<dbReference type="Gramene" id="MELO3C011142.2.1">
    <property type="protein sequence ID" value="MELO3C011142.2.1"/>
    <property type="gene ID" value="MELO3C011142.2"/>
</dbReference>
<evidence type="ECO:0000256" key="4">
    <source>
        <dbReference type="ARBA" id="ARBA00023002"/>
    </source>
</evidence>
<dbReference type="GO" id="GO:0016121">
    <property type="term" value="P:carotene catabolic process"/>
    <property type="evidence" value="ECO:0007669"/>
    <property type="project" value="TreeGrafter"/>
</dbReference>
<comment type="similarity">
    <text evidence="1">Belongs to the carotenoid oxygenase family.</text>
</comment>
<evidence type="ECO:0000256" key="5">
    <source>
        <dbReference type="ARBA" id="ARBA00023004"/>
    </source>
</evidence>
<keyword evidence="2 6" id="KW-0479">Metal-binding</keyword>
<dbReference type="InterPro" id="IPR004294">
    <property type="entry name" value="Carotenoid_Oase"/>
</dbReference>